<organism evidence="2 3">
    <name type="scientific">Schizosaccharomyces octosporus (strain yFS286)</name>
    <name type="common">Fission yeast</name>
    <name type="synonym">Octosporomyces octosporus</name>
    <dbReference type="NCBI Taxonomy" id="483514"/>
    <lineage>
        <taxon>Eukaryota</taxon>
        <taxon>Fungi</taxon>
        <taxon>Dikarya</taxon>
        <taxon>Ascomycota</taxon>
        <taxon>Taphrinomycotina</taxon>
        <taxon>Schizosaccharomycetes</taxon>
        <taxon>Schizosaccharomycetales</taxon>
        <taxon>Schizosaccharomycetaceae</taxon>
        <taxon>Schizosaccharomyces</taxon>
    </lineage>
</organism>
<evidence type="ECO:0000313" key="2">
    <source>
        <dbReference type="EMBL" id="EPX71294.1"/>
    </source>
</evidence>
<dbReference type="VEuPathDB" id="FungiDB:SOCG_01513"/>
<proteinExistence type="predicted"/>
<feature type="compositionally biased region" description="Basic and acidic residues" evidence="1">
    <location>
        <begin position="398"/>
        <end position="413"/>
    </location>
</feature>
<dbReference type="GO" id="GO:0005737">
    <property type="term" value="C:cytoplasm"/>
    <property type="evidence" value="ECO:0007669"/>
    <property type="project" value="TreeGrafter"/>
</dbReference>
<dbReference type="AlphaFoldDB" id="S9RAX8"/>
<protein>
    <submittedName>
        <fullName evidence="2">UBA/TPR/DNAJ domain-containing protein Ucp7</fullName>
    </submittedName>
</protein>
<feature type="region of interest" description="Disordered" evidence="1">
    <location>
        <begin position="1"/>
        <end position="101"/>
    </location>
</feature>
<dbReference type="CDD" id="cd14270">
    <property type="entry name" value="UBA"/>
    <property type="match status" value="1"/>
</dbReference>
<dbReference type="OrthoDB" id="1717591at2759"/>
<dbReference type="GO" id="GO:0072583">
    <property type="term" value="P:clathrin-dependent endocytosis"/>
    <property type="evidence" value="ECO:0007669"/>
    <property type="project" value="TreeGrafter"/>
</dbReference>
<dbReference type="FunFam" id="1.10.287.110:FF:000002">
    <property type="entry name" value="putative tyrosine-protein phosphatase auxilin isoform X2"/>
    <property type="match status" value="1"/>
</dbReference>
<dbReference type="InterPro" id="IPR011990">
    <property type="entry name" value="TPR-like_helical_dom_sf"/>
</dbReference>
<feature type="compositionally biased region" description="Polar residues" evidence="1">
    <location>
        <begin position="568"/>
        <end position="581"/>
    </location>
</feature>
<evidence type="ECO:0000313" key="3">
    <source>
        <dbReference type="Proteomes" id="UP000016088"/>
    </source>
</evidence>
<dbReference type="Gene3D" id="1.10.287.110">
    <property type="entry name" value="DnaJ domain"/>
    <property type="match status" value="1"/>
</dbReference>
<feature type="region of interest" description="Disordered" evidence="1">
    <location>
        <begin position="389"/>
        <end position="413"/>
    </location>
</feature>
<dbReference type="GeneID" id="25030493"/>
<feature type="compositionally biased region" description="Low complexity" evidence="1">
    <location>
        <begin position="27"/>
        <end position="38"/>
    </location>
</feature>
<name>S9RAX8_SCHOY</name>
<keyword evidence="3" id="KW-1185">Reference proteome</keyword>
<dbReference type="GO" id="GO:0030276">
    <property type="term" value="F:clathrin binding"/>
    <property type="evidence" value="ECO:0007669"/>
    <property type="project" value="TreeGrafter"/>
</dbReference>
<dbReference type="GO" id="GO:0031982">
    <property type="term" value="C:vesicle"/>
    <property type="evidence" value="ECO:0007669"/>
    <property type="project" value="TreeGrafter"/>
</dbReference>
<feature type="region of interest" description="Disordered" evidence="1">
    <location>
        <begin position="564"/>
        <end position="593"/>
    </location>
</feature>
<sequence length="714" mass="81316">MDDLLNFDLTSNVYNENKKKDSLEIINNSNSPVSVSNPKKPHSTKQSSDMRRTHDPFANLFQKKNESKNTSLNELERKTPQTPQTLESPSPNSSISHDPYSNLDVLHRLPKTETRLSDDDNKANDVSLSVLDSNLNAFESFQLQDEDSLIKQRPSSPEKQTTPEAPEIKDKEIGHYVPETSLTNNPSPLSGGDYYAQLRAMGFPDTLSRSALQQTGSLQEAIDYILEQEPRSPQNQTSNSVSNNEQYYSDKLSELQQVSNQIKDQFFTKATDLWNVGRQKLRTAVEERKALKNPNQPRWMTGEYVSDDFDNHNPRIPAPDRSSEAASTIELNLDIPLSNNEHVNVMPAETVPEKDHQNVDEFNDNLFSSLIEIPNETINHQKVEPSLDIQQTHGDSSSSHHWESDHTNKKSALDIQREEVDIDSMSLSIIEQGQTEGNDCFHKGDFNQAINIFRKTLSHIPEGHTRSIPLLCNRSLCYMKIGDIRSSLQDSQKALDIIGQGKGEGEFINEKSMNEYYVKSMIRKAQVFEQLEKYQSALEVWSDLLSNGRVTNLYLEGKRRCERALGRQPSQANSMNTTSKSTNRKSLELPKTSGRLTEYRDKQKQAEKIDEEKNQLREPVQQLINRWKSGKEGNIRALLSSMDTILWPECRWKPVSLADLVLTKRVKIAYMKAISCVHPDKLPQQATVEQRLIAESAFSNLNEAWDIFKQQNQL</sequence>
<dbReference type="Gene3D" id="1.25.40.10">
    <property type="entry name" value="Tetratricopeptide repeat domain"/>
    <property type="match status" value="1"/>
</dbReference>
<accession>S9RAX8</accession>
<dbReference type="eggNOG" id="KOG0431">
    <property type="taxonomic scope" value="Eukaryota"/>
</dbReference>
<reference evidence="2 3" key="1">
    <citation type="journal article" date="2011" name="Science">
        <title>Comparative functional genomics of the fission yeasts.</title>
        <authorList>
            <person name="Rhind N."/>
            <person name="Chen Z."/>
            <person name="Yassour M."/>
            <person name="Thompson D.A."/>
            <person name="Haas B.J."/>
            <person name="Habib N."/>
            <person name="Wapinski I."/>
            <person name="Roy S."/>
            <person name="Lin M.F."/>
            <person name="Heiman D.I."/>
            <person name="Young S.K."/>
            <person name="Furuya K."/>
            <person name="Guo Y."/>
            <person name="Pidoux A."/>
            <person name="Chen H.M."/>
            <person name="Robbertse B."/>
            <person name="Goldberg J.M."/>
            <person name="Aoki K."/>
            <person name="Bayne E.H."/>
            <person name="Berlin A.M."/>
            <person name="Desjardins C.A."/>
            <person name="Dobbs E."/>
            <person name="Dukaj L."/>
            <person name="Fan L."/>
            <person name="FitzGerald M.G."/>
            <person name="French C."/>
            <person name="Gujja S."/>
            <person name="Hansen K."/>
            <person name="Keifenheim D."/>
            <person name="Levin J.Z."/>
            <person name="Mosher R.A."/>
            <person name="Mueller C.A."/>
            <person name="Pfiffner J."/>
            <person name="Priest M."/>
            <person name="Russ C."/>
            <person name="Smialowska A."/>
            <person name="Swoboda P."/>
            <person name="Sykes S.M."/>
            <person name="Vaughn M."/>
            <person name="Vengrova S."/>
            <person name="Yoder R."/>
            <person name="Zeng Q."/>
            <person name="Allshire R."/>
            <person name="Baulcombe D."/>
            <person name="Birren B.W."/>
            <person name="Brown W."/>
            <person name="Ekwall K."/>
            <person name="Kellis M."/>
            <person name="Leatherwood J."/>
            <person name="Levin H."/>
            <person name="Margalit H."/>
            <person name="Martienssen R."/>
            <person name="Nieduszynski C.A."/>
            <person name="Spatafora J.W."/>
            <person name="Friedman N."/>
            <person name="Dalgaard J.Z."/>
            <person name="Baumann P."/>
            <person name="Niki H."/>
            <person name="Regev A."/>
            <person name="Nusbaum C."/>
        </authorList>
    </citation>
    <scope>NUCLEOTIDE SEQUENCE [LARGE SCALE GENOMIC DNA]</scope>
    <source>
        <strain evidence="3">yFS286</strain>
    </source>
</reference>
<dbReference type="GO" id="GO:0072318">
    <property type="term" value="P:clathrin coat disassembly"/>
    <property type="evidence" value="ECO:0007669"/>
    <property type="project" value="TreeGrafter"/>
</dbReference>
<feature type="compositionally biased region" description="Polar residues" evidence="1">
    <location>
        <begin position="153"/>
        <end position="163"/>
    </location>
</feature>
<dbReference type="Gene3D" id="1.10.8.10">
    <property type="entry name" value="DNA helicase RuvA subunit, C-terminal domain"/>
    <property type="match status" value="1"/>
</dbReference>
<dbReference type="SUPFAM" id="SSF46934">
    <property type="entry name" value="UBA-like"/>
    <property type="match status" value="1"/>
</dbReference>
<feature type="region of interest" description="Disordered" evidence="1">
    <location>
        <begin position="146"/>
        <end position="172"/>
    </location>
</feature>
<dbReference type="OMA" id="TILWPEC"/>
<dbReference type="EMBL" id="KE503208">
    <property type="protein sequence ID" value="EPX71294.1"/>
    <property type="molecule type" value="Genomic_DNA"/>
</dbReference>
<dbReference type="InterPro" id="IPR009060">
    <property type="entry name" value="UBA-like_sf"/>
</dbReference>
<gene>
    <name evidence="2" type="ORF">SOCG_01513</name>
</gene>
<dbReference type="RefSeq" id="XP_013019920.1">
    <property type="nucleotide sequence ID" value="XM_013164466.1"/>
</dbReference>
<evidence type="ECO:0000256" key="1">
    <source>
        <dbReference type="SAM" id="MobiDB-lite"/>
    </source>
</evidence>
<dbReference type="eggNOG" id="KOG1124">
    <property type="taxonomic scope" value="Eukaryota"/>
</dbReference>
<dbReference type="InterPro" id="IPR036869">
    <property type="entry name" value="J_dom_sf"/>
</dbReference>
<dbReference type="PANTHER" id="PTHR23172">
    <property type="entry name" value="AUXILIN/CYCLIN G-ASSOCIATED KINASE-RELATED"/>
    <property type="match status" value="1"/>
</dbReference>
<dbReference type="SUPFAM" id="SSF48452">
    <property type="entry name" value="TPR-like"/>
    <property type="match status" value="1"/>
</dbReference>
<dbReference type="HOGENOM" id="CLU_395452_0_0_1"/>
<dbReference type="PANTHER" id="PTHR23172:SF19">
    <property type="entry name" value="J DOMAIN-CONTAINING PROTEIN"/>
    <property type="match status" value="1"/>
</dbReference>
<dbReference type="SUPFAM" id="SSF46565">
    <property type="entry name" value="Chaperone J-domain"/>
    <property type="match status" value="1"/>
</dbReference>
<feature type="compositionally biased region" description="Polar residues" evidence="1">
    <location>
        <begin position="80"/>
        <end position="96"/>
    </location>
</feature>
<dbReference type="Proteomes" id="UP000016088">
    <property type="component" value="Unassembled WGS sequence"/>
</dbReference>